<dbReference type="GO" id="GO:0007097">
    <property type="term" value="P:nuclear migration"/>
    <property type="evidence" value="ECO:0007669"/>
    <property type="project" value="TreeGrafter"/>
</dbReference>
<keyword evidence="9" id="KW-1185">Reference proteome</keyword>
<dbReference type="InterPro" id="IPR036872">
    <property type="entry name" value="CH_dom_sf"/>
</dbReference>
<evidence type="ECO:0000313" key="8">
    <source>
        <dbReference type="EMBL" id="KOB76851.1"/>
    </source>
</evidence>
<keyword evidence="5" id="KW-0472">Membrane</keyword>
<dbReference type="GO" id="GO:0051015">
    <property type="term" value="F:actin filament binding"/>
    <property type="evidence" value="ECO:0007669"/>
    <property type="project" value="TreeGrafter"/>
</dbReference>
<dbReference type="PROSITE" id="PS50021">
    <property type="entry name" value="CH"/>
    <property type="match status" value="1"/>
</dbReference>
<gene>
    <name evidence="8" type="ORF">OBRU01_05039</name>
</gene>
<keyword evidence="2" id="KW-0812">Transmembrane</keyword>
<keyword evidence="6" id="KW-0009">Actin-binding</keyword>
<dbReference type="SUPFAM" id="SSF47576">
    <property type="entry name" value="Calponin-homology domain, CH-domain"/>
    <property type="match status" value="1"/>
</dbReference>
<dbReference type="PANTHER" id="PTHR47535:SF1">
    <property type="entry name" value="NESPRIN-1"/>
    <property type="match status" value="1"/>
</dbReference>
<comment type="subcellular location">
    <subcellularLocation>
        <location evidence="1">Membrane</location>
    </subcellularLocation>
</comment>
<dbReference type="Pfam" id="PF00307">
    <property type="entry name" value="CH"/>
    <property type="match status" value="1"/>
</dbReference>
<dbReference type="InterPro" id="IPR001589">
    <property type="entry name" value="Actinin_actin-bd_CS"/>
</dbReference>
<organism evidence="8 9">
    <name type="scientific">Operophtera brumata</name>
    <name type="common">Winter moth</name>
    <name type="synonym">Phalaena brumata</name>
    <dbReference type="NCBI Taxonomy" id="104452"/>
    <lineage>
        <taxon>Eukaryota</taxon>
        <taxon>Metazoa</taxon>
        <taxon>Ecdysozoa</taxon>
        <taxon>Arthropoda</taxon>
        <taxon>Hexapoda</taxon>
        <taxon>Insecta</taxon>
        <taxon>Pterygota</taxon>
        <taxon>Neoptera</taxon>
        <taxon>Endopterygota</taxon>
        <taxon>Lepidoptera</taxon>
        <taxon>Glossata</taxon>
        <taxon>Ditrysia</taxon>
        <taxon>Geometroidea</taxon>
        <taxon>Geometridae</taxon>
        <taxon>Larentiinae</taxon>
        <taxon>Operophtera</taxon>
    </lineage>
</organism>
<evidence type="ECO:0000256" key="2">
    <source>
        <dbReference type="ARBA" id="ARBA00022692"/>
    </source>
</evidence>
<name>A0A0L7LNR0_OPEBR</name>
<dbReference type="InterPro" id="IPR052403">
    <property type="entry name" value="LINC-complex_assoc"/>
</dbReference>
<dbReference type="EMBL" id="JTDY01000508">
    <property type="protein sequence ID" value="KOB76851.1"/>
    <property type="molecule type" value="Genomic_DNA"/>
</dbReference>
<evidence type="ECO:0000256" key="6">
    <source>
        <dbReference type="ARBA" id="ARBA00023203"/>
    </source>
</evidence>
<dbReference type="GO" id="GO:0034993">
    <property type="term" value="C:meiotic nuclear membrane microtubule tethering complex"/>
    <property type="evidence" value="ECO:0007669"/>
    <property type="project" value="TreeGrafter"/>
</dbReference>
<dbReference type="GO" id="GO:0005737">
    <property type="term" value="C:cytoplasm"/>
    <property type="evidence" value="ECO:0007669"/>
    <property type="project" value="TreeGrafter"/>
</dbReference>
<dbReference type="GO" id="GO:0005640">
    <property type="term" value="C:nuclear outer membrane"/>
    <property type="evidence" value="ECO:0007669"/>
    <property type="project" value="TreeGrafter"/>
</dbReference>
<dbReference type="PROSITE" id="PS00019">
    <property type="entry name" value="ACTININ_1"/>
    <property type="match status" value="1"/>
</dbReference>
<evidence type="ECO:0000259" key="7">
    <source>
        <dbReference type="PROSITE" id="PS50021"/>
    </source>
</evidence>
<dbReference type="Gene3D" id="1.10.418.10">
    <property type="entry name" value="Calponin-like domain"/>
    <property type="match status" value="1"/>
</dbReference>
<proteinExistence type="predicted"/>
<dbReference type="InterPro" id="IPR001715">
    <property type="entry name" value="CH_dom"/>
</dbReference>
<keyword evidence="4" id="KW-1133">Transmembrane helix</keyword>
<protein>
    <submittedName>
        <fullName evidence="8">Nesprin-1</fullName>
    </submittedName>
</protein>
<dbReference type="PANTHER" id="PTHR47535">
    <property type="entry name" value="MUSCLE-SPECIFIC PROTEIN 300 KDA, ISOFORM G"/>
    <property type="match status" value="1"/>
</dbReference>
<dbReference type="Proteomes" id="UP000037510">
    <property type="component" value="Unassembled WGS sequence"/>
</dbReference>
<evidence type="ECO:0000256" key="5">
    <source>
        <dbReference type="ARBA" id="ARBA00023136"/>
    </source>
</evidence>
<feature type="domain" description="Calponin-homology (CH)" evidence="7">
    <location>
        <begin position="10"/>
        <end position="78"/>
    </location>
</feature>
<dbReference type="STRING" id="104452.A0A0L7LNR0"/>
<evidence type="ECO:0000256" key="3">
    <source>
        <dbReference type="ARBA" id="ARBA00022737"/>
    </source>
</evidence>
<dbReference type="AlphaFoldDB" id="A0A0L7LNR0"/>
<accession>A0A0L7LNR0</accession>
<keyword evidence="3" id="KW-0677">Repeat</keyword>
<sequence>MLFVTDEQERVQKKTFVNWINSHLSKRIPPMRIDDLIYDLRDGTKLLALLEVLSGEKLVSKAKGQPSSTFHAHRGPHL</sequence>
<reference evidence="8 9" key="1">
    <citation type="journal article" date="2015" name="Genome Biol. Evol.">
        <title>The genome of winter moth (Operophtera brumata) provides a genomic perspective on sexual dimorphism and phenology.</title>
        <authorList>
            <person name="Derks M.F."/>
            <person name="Smit S."/>
            <person name="Salis L."/>
            <person name="Schijlen E."/>
            <person name="Bossers A."/>
            <person name="Mateman C."/>
            <person name="Pijl A.S."/>
            <person name="de Ridder D."/>
            <person name="Groenen M.A."/>
            <person name="Visser M.E."/>
            <person name="Megens H.J."/>
        </authorList>
    </citation>
    <scope>NUCLEOTIDE SEQUENCE [LARGE SCALE GENOMIC DNA]</scope>
    <source>
        <strain evidence="8">WM2013NL</strain>
        <tissue evidence="8">Head and thorax</tissue>
    </source>
</reference>
<evidence type="ECO:0000256" key="1">
    <source>
        <dbReference type="ARBA" id="ARBA00004370"/>
    </source>
</evidence>
<evidence type="ECO:0000256" key="4">
    <source>
        <dbReference type="ARBA" id="ARBA00022989"/>
    </source>
</evidence>
<evidence type="ECO:0000313" key="9">
    <source>
        <dbReference type="Proteomes" id="UP000037510"/>
    </source>
</evidence>
<comment type="caution">
    <text evidence="8">The sequence shown here is derived from an EMBL/GenBank/DDBJ whole genome shotgun (WGS) entry which is preliminary data.</text>
</comment>